<dbReference type="Proteomes" id="UP000703269">
    <property type="component" value="Unassembled WGS sequence"/>
</dbReference>
<gene>
    <name evidence="1" type="ORF">PsYK624_045510</name>
</gene>
<accession>A0A9P3LBU7</accession>
<comment type="caution">
    <text evidence="1">The sequence shown here is derived from an EMBL/GenBank/DDBJ whole genome shotgun (WGS) entry which is preliminary data.</text>
</comment>
<sequence length="291" mass="31685">MPVLETILSSGLLAQFTRLQQLKTDTPSPENESPAPPRVALALPALLRPLANLSAVHLKSRSLHSCAQLLALIDALPSLQYLTLEGVRIPRSGPVRADRVAAARAKLRTFSWTGLHERPAVSLVTMFAVRLCTADDVAATFFDRLCCTLREVDRHSVNPWDLGSSWGELTCFYKNGGVQAGGEYSVCLQQRSVQTNFTCSVTLSRVPPPADAPAPQTSLLAVLTGAQHPFPVRYEVDVSSALRELDTYATPGYPFTVKLAGEDLEDQVADIQKQLPQLMSRAHSARLVTVM</sequence>
<proteinExistence type="predicted"/>
<name>A0A9P3LBU7_9APHY</name>
<protein>
    <submittedName>
        <fullName evidence="1">Uncharacterized protein</fullName>
    </submittedName>
</protein>
<evidence type="ECO:0000313" key="1">
    <source>
        <dbReference type="EMBL" id="GJE88468.1"/>
    </source>
</evidence>
<organism evidence="1 2">
    <name type="scientific">Phanerochaete sordida</name>
    <dbReference type="NCBI Taxonomy" id="48140"/>
    <lineage>
        <taxon>Eukaryota</taxon>
        <taxon>Fungi</taxon>
        <taxon>Dikarya</taxon>
        <taxon>Basidiomycota</taxon>
        <taxon>Agaricomycotina</taxon>
        <taxon>Agaricomycetes</taxon>
        <taxon>Polyporales</taxon>
        <taxon>Phanerochaetaceae</taxon>
        <taxon>Phanerochaete</taxon>
    </lineage>
</organism>
<reference evidence="1 2" key="1">
    <citation type="submission" date="2021-08" db="EMBL/GenBank/DDBJ databases">
        <title>Draft Genome Sequence of Phanerochaete sordida strain YK-624.</title>
        <authorList>
            <person name="Mori T."/>
            <person name="Dohra H."/>
            <person name="Suzuki T."/>
            <person name="Kawagishi H."/>
            <person name="Hirai H."/>
        </authorList>
    </citation>
    <scope>NUCLEOTIDE SEQUENCE [LARGE SCALE GENOMIC DNA]</scope>
    <source>
        <strain evidence="1 2">YK-624</strain>
    </source>
</reference>
<dbReference type="AlphaFoldDB" id="A0A9P3LBU7"/>
<keyword evidence="2" id="KW-1185">Reference proteome</keyword>
<evidence type="ECO:0000313" key="2">
    <source>
        <dbReference type="Proteomes" id="UP000703269"/>
    </source>
</evidence>
<dbReference type="EMBL" id="BPQB01000009">
    <property type="protein sequence ID" value="GJE88468.1"/>
    <property type="molecule type" value="Genomic_DNA"/>
</dbReference>